<dbReference type="InterPro" id="IPR006629">
    <property type="entry name" value="LITAF"/>
</dbReference>
<comment type="caution">
    <text evidence="8">The sequence shown here is derived from an EMBL/GenBank/DDBJ whole genome shotgun (WGS) entry which is preliminary data.</text>
</comment>
<proteinExistence type="inferred from homology"/>
<dbReference type="AlphaFoldDB" id="A0AAU9IFT7"/>
<dbReference type="Proteomes" id="UP001162131">
    <property type="component" value="Unassembled WGS sequence"/>
</dbReference>
<evidence type="ECO:0000256" key="5">
    <source>
        <dbReference type="ARBA" id="ARBA00023136"/>
    </source>
</evidence>
<evidence type="ECO:0000256" key="1">
    <source>
        <dbReference type="ARBA" id="ARBA00004170"/>
    </source>
</evidence>
<feature type="domain" description="LITAF" evidence="7">
    <location>
        <begin position="53"/>
        <end position="134"/>
    </location>
</feature>
<evidence type="ECO:0000256" key="4">
    <source>
        <dbReference type="ARBA" id="ARBA00022833"/>
    </source>
</evidence>
<protein>
    <recommendedName>
        <fullName evidence="7">LITAF domain-containing protein</fullName>
    </recommendedName>
</protein>
<feature type="transmembrane region" description="Helical" evidence="6">
    <location>
        <begin position="88"/>
        <end position="115"/>
    </location>
</feature>
<dbReference type="InterPro" id="IPR037519">
    <property type="entry name" value="LITAF_fam"/>
</dbReference>
<dbReference type="EMBL" id="CAJZBQ010000005">
    <property type="protein sequence ID" value="CAG9312161.1"/>
    <property type="molecule type" value="Genomic_DNA"/>
</dbReference>
<dbReference type="PANTHER" id="PTHR23292:SF6">
    <property type="entry name" value="FI16602P1-RELATED"/>
    <property type="match status" value="1"/>
</dbReference>
<keyword evidence="9" id="KW-1185">Reference proteome</keyword>
<evidence type="ECO:0000313" key="8">
    <source>
        <dbReference type="EMBL" id="CAG9312161.1"/>
    </source>
</evidence>
<reference evidence="8" key="1">
    <citation type="submission" date="2021-09" db="EMBL/GenBank/DDBJ databases">
        <authorList>
            <consortium name="AG Swart"/>
            <person name="Singh M."/>
            <person name="Singh A."/>
            <person name="Seah K."/>
            <person name="Emmerich C."/>
        </authorList>
    </citation>
    <scope>NUCLEOTIDE SEQUENCE</scope>
    <source>
        <strain evidence="8">ATCC30299</strain>
    </source>
</reference>
<dbReference type="Pfam" id="PF10601">
    <property type="entry name" value="zf-LITAF-like"/>
    <property type="match status" value="1"/>
</dbReference>
<dbReference type="SMART" id="SM00714">
    <property type="entry name" value="LITAF"/>
    <property type="match status" value="1"/>
</dbReference>
<keyword evidence="4" id="KW-0862">Zinc</keyword>
<keyword evidence="5 6" id="KW-0472">Membrane</keyword>
<evidence type="ECO:0000259" key="7">
    <source>
        <dbReference type="PROSITE" id="PS51837"/>
    </source>
</evidence>
<evidence type="ECO:0000256" key="2">
    <source>
        <dbReference type="ARBA" id="ARBA00005975"/>
    </source>
</evidence>
<dbReference type="PANTHER" id="PTHR23292">
    <property type="entry name" value="LIPOPOLYSACCHARIDE-INDUCED TUMOR NECROSIS FACTOR-ALPHA FACTOR"/>
    <property type="match status" value="1"/>
</dbReference>
<comment type="similarity">
    <text evidence="2">Belongs to the CDIP1/LITAF family.</text>
</comment>
<comment type="subcellular location">
    <subcellularLocation>
        <location evidence="1">Membrane</location>
        <topology evidence="1">Peripheral membrane protein</topology>
    </subcellularLocation>
</comment>
<keyword evidence="6" id="KW-0812">Transmembrane</keyword>
<organism evidence="8 9">
    <name type="scientific">Blepharisma stoltei</name>
    <dbReference type="NCBI Taxonomy" id="1481888"/>
    <lineage>
        <taxon>Eukaryota</taxon>
        <taxon>Sar</taxon>
        <taxon>Alveolata</taxon>
        <taxon>Ciliophora</taxon>
        <taxon>Postciliodesmatophora</taxon>
        <taxon>Heterotrichea</taxon>
        <taxon>Heterotrichida</taxon>
        <taxon>Blepharismidae</taxon>
        <taxon>Blepharisma</taxon>
    </lineage>
</organism>
<keyword evidence="3" id="KW-0479">Metal-binding</keyword>
<dbReference type="PROSITE" id="PS51837">
    <property type="entry name" value="LITAF"/>
    <property type="match status" value="1"/>
</dbReference>
<name>A0AAU9IFT7_9CILI</name>
<evidence type="ECO:0000256" key="6">
    <source>
        <dbReference type="SAM" id="Phobius"/>
    </source>
</evidence>
<dbReference type="GO" id="GO:0016020">
    <property type="term" value="C:membrane"/>
    <property type="evidence" value="ECO:0007669"/>
    <property type="project" value="UniProtKB-SubCell"/>
</dbReference>
<gene>
    <name evidence="8" type="ORF">BSTOLATCC_MIC5409</name>
</gene>
<accession>A0AAU9IFT7</accession>
<sequence length="135" mass="15282">MTERIFPEQESFSLSLPRPTTPTTEHINAVNFEKTRNQHTAGYPKYKRPEIFDDNATEIYPTLWLRFSQTATCIGCNKKIETKVSKKLGIGGLIAICCCTALGACCWIPCAISYFKDTIHYCPNCEMKLGCRSFI</sequence>
<keyword evidence="6" id="KW-1133">Transmembrane helix</keyword>
<evidence type="ECO:0000313" key="9">
    <source>
        <dbReference type="Proteomes" id="UP001162131"/>
    </source>
</evidence>
<dbReference type="GO" id="GO:0008270">
    <property type="term" value="F:zinc ion binding"/>
    <property type="evidence" value="ECO:0007669"/>
    <property type="project" value="TreeGrafter"/>
</dbReference>
<evidence type="ECO:0000256" key="3">
    <source>
        <dbReference type="ARBA" id="ARBA00022723"/>
    </source>
</evidence>